<evidence type="ECO:0000256" key="3">
    <source>
        <dbReference type="ARBA" id="ARBA00022827"/>
    </source>
</evidence>
<comment type="cofactor">
    <cofactor evidence="1 6">
        <name>FAD</name>
        <dbReference type="ChEBI" id="CHEBI:57692"/>
    </cofactor>
</comment>
<evidence type="ECO:0000256" key="5">
    <source>
        <dbReference type="ARBA" id="ARBA00023133"/>
    </source>
</evidence>
<dbReference type="EMBL" id="BDCR01000001">
    <property type="protein sequence ID" value="GAT61564.1"/>
    <property type="molecule type" value="Genomic_DNA"/>
</dbReference>
<dbReference type="SUPFAM" id="SSF54373">
    <property type="entry name" value="FAD-linked reductases, C-terminal domain"/>
    <property type="match status" value="1"/>
</dbReference>
<keyword evidence="3 6" id="KW-0274">FAD</keyword>
<accession>A0A170Y6W5</accession>
<dbReference type="PANTHER" id="PTHR42923">
    <property type="entry name" value="PROTOPORPHYRINOGEN OXIDASE"/>
    <property type="match status" value="1"/>
</dbReference>
<protein>
    <recommendedName>
        <fullName evidence="6">Coproporphyrinogen III oxidase</fullName>
        <ecNumber evidence="6">1.3.3.15</ecNumber>
    </recommendedName>
</protein>
<proteinExistence type="inferred from homology"/>
<name>A0A170Y6W5_9BACT</name>
<dbReference type="OrthoDB" id="9805195at2"/>
<dbReference type="STRING" id="681398.PJIAN_1144"/>
<organism evidence="8 9">
    <name type="scientific">Paludibacter jiangxiensis</name>
    <dbReference type="NCBI Taxonomy" id="681398"/>
    <lineage>
        <taxon>Bacteria</taxon>
        <taxon>Pseudomonadati</taxon>
        <taxon>Bacteroidota</taxon>
        <taxon>Bacteroidia</taxon>
        <taxon>Bacteroidales</taxon>
        <taxon>Paludibacteraceae</taxon>
        <taxon>Paludibacter</taxon>
    </lineage>
</organism>
<comment type="pathway">
    <text evidence="6">Porphyrin-containing compound metabolism; protoheme biosynthesis.</text>
</comment>
<dbReference type="Proteomes" id="UP000076586">
    <property type="component" value="Unassembled WGS sequence"/>
</dbReference>
<dbReference type="Gene3D" id="3.50.50.60">
    <property type="entry name" value="FAD/NAD(P)-binding domain"/>
    <property type="match status" value="1"/>
</dbReference>
<dbReference type="GO" id="GO:0006783">
    <property type="term" value="P:heme biosynthetic process"/>
    <property type="evidence" value="ECO:0007669"/>
    <property type="project" value="UniProtKB-UniRule"/>
</dbReference>
<dbReference type="InterPro" id="IPR004572">
    <property type="entry name" value="Protoporphyrinogen_oxidase"/>
</dbReference>
<comment type="subcellular location">
    <subcellularLocation>
        <location evidence="6">Cytoplasm</location>
    </subcellularLocation>
</comment>
<keyword evidence="6" id="KW-0963">Cytoplasm</keyword>
<dbReference type="AlphaFoldDB" id="A0A170Y6W5"/>
<keyword evidence="5 6" id="KW-0350">Heme biosynthesis</keyword>
<dbReference type="InterPro" id="IPR036188">
    <property type="entry name" value="FAD/NAD-bd_sf"/>
</dbReference>
<keyword evidence="4 6" id="KW-0560">Oxidoreductase</keyword>
<evidence type="ECO:0000313" key="8">
    <source>
        <dbReference type="EMBL" id="GAT61564.1"/>
    </source>
</evidence>
<evidence type="ECO:0000256" key="6">
    <source>
        <dbReference type="RuleBase" id="RU364052"/>
    </source>
</evidence>
<dbReference type="Gene3D" id="1.10.3110.10">
    <property type="entry name" value="protoporphyrinogen ix oxidase, domain 3"/>
    <property type="match status" value="1"/>
</dbReference>
<comment type="catalytic activity">
    <reaction evidence="6">
        <text>coproporphyrinogen III + 3 O2 = coproporphyrin III + 3 H2O2</text>
        <dbReference type="Rhea" id="RHEA:43436"/>
        <dbReference type="ChEBI" id="CHEBI:15379"/>
        <dbReference type="ChEBI" id="CHEBI:16240"/>
        <dbReference type="ChEBI" id="CHEBI:57309"/>
        <dbReference type="ChEBI" id="CHEBI:131725"/>
        <dbReference type="EC" id="1.3.3.15"/>
    </reaction>
</comment>
<feature type="domain" description="Amine oxidase" evidence="7">
    <location>
        <begin position="13"/>
        <end position="450"/>
    </location>
</feature>
<reference evidence="9" key="1">
    <citation type="submission" date="2016-04" db="EMBL/GenBank/DDBJ databases">
        <title>Draft genome sequence of Paludibacter jiangxiensis strain NM7.</title>
        <authorList>
            <person name="Qiu Y."/>
            <person name="Matsuura N."/>
            <person name="Ohashi A."/>
            <person name="Tourlousse M.D."/>
            <person name="Sekiguchi Y."/>
        </authorList>
    </citation>
    <scope>NUCLEOTIDE SEQUENCE [LARGE SCALE GENOMIC DNA]</scope>
    <source>
        <strain evidence="9">NM7</strain>
    </source>
</reference>
<dbReference type="InterPro" id="IPR050464">
    <property type="entry name" value="Zeta_carotene_desat/Oxidored"/>
</dbReference>
<evidence type="ECO:0000259" key="7">
    <source>
        <dbReference type="Pfam" id="PF01593"/>
    </source>
</evidence>
<dbReference type="EC" id="1.3.3.15" evidence="6"/>
<reference evidence="9" key="2">
    <citation type="journal article" date="2017" name="Genome Announc.">
        <title>Draft genome sequence of Paludibacter jiangxiensis NM7(T), a propionate-producing fermentative bacterium.</title>
        <authorList>
            <person name="Qiu Y.-L."/>
            <person name="Tourlousse D.M."/>
            <person name="Matsuura N."/>
            <person name="Ohashi A."/>
            <person name="Sekiguchi Y."/>
        </authorList>
    </citation>
    <scope>NUCLEOTIDE SEQUENCE [LARGE SCALE GENOMIC DNA]</scope>
    <source>
        <strain evidence="9">NM7</strain>
    </source>
</reference>
<dbReference type="InterPro" id="IPR002937">
    <property type="entry name" value="Amino_oxidase"/>
</dbReference>
<dbReference type="Pfam" id="PF01593">
    <property type="entry name" value="Amino_oxidase"/>
    <property type="match status" value="1"/>
</dbReference>
<evidence type="ECO:0000256" key="2">
    <source>
        <dbReference type="ARBA" id="ARBA00022630"/>
    </source>
</evidence>
<comment type="caution">
    <text evidence="8">The sequence shown here is derived from an EMBL/GenBank/DDBJ whole genome shotgun (WGS) entry which is preliminary data.</text>
</comment>
<evidence type="ECO:0000313" key="9">
    <source>
        <dbReference type="Proteomes" id="UP000076586"/>
    </source>
</evidence>
<comment type="similarity">
    <text evidence="6">Belongs to the protoporphyrinogen/coproporphyrinogen oxidase family. Coproporphyrinogen III oxidase subfamily.</text>
</comment>
<dbReference type="Gene3D" id="3.90.660.20">
    <property type="entry name" value="Protoporphyrinogen oxidase, mitochondrial, domain 2"/>
    <property type="match status" value="1"/>
</dbReference>
<dbReference type="SUPFAM" id="SSF51905">
    <property type="entry name" value="FAD/NAD(P)-binding domain"/>
    <property type="match status" value="1"/>
</dbReference>
<dbReference type="GO" id="GO:0004729">
    <property type="term" value="F:oxygen-dependent protoporphyrinogen oxidase activity"/>
    <property type="evidence" value="ECO:0007669"/>
    <property type="project" value="UniProtKB-UniRule"/>
</dbReference>
<evidence type="ECO:0000256" key="4">
    <source>
        <dbReference type="ARBA" id="ARBA00023002"/>
    </source>
</evidence>
<gene>
    <name evidence="8" type="ORF">PJIAN_1144</name>
</gene>
<dbReference type="RefSeq" id="WP_068701121.1">
    <property type="nucleotide sequence ID" value="NZ_BDCR01000001.1"/>
</dbReference>
<keyword evidence="9" id="KW-1185">Reference proteome</keyword>
<dbReference type="GO" id="GO:0005737">
    <property type="term" value="C:cytoplasm"/>
    <property type="evidence" value="ECO:0007669"/>
    <property type="project" value="UniProtKB-SubCell"/>
</dbReference>
<comment type="function">
    <text evidence="6">Involved in coproporphyrin-dependent heme b biosynthesis. Catalyzes the oxidation of coproporphyrinogen III to coproporphyrin III.</text>
</comment>
<dbReference type="PANTHER" id="PTHR42923:SF3">
    <property type="entry name" value="PROTOPORPHYRINOGEN OXIDASE"/>
    <property type="match status" value="1"/>
</dbReference>
<sequence length="453" mass="50619">MQQTDIIVIGAGLTGLTCAHHLAKKNRNFIVVEKLNHVGGVINTEKENGFVYETGPNTGVISQPEVADLFEDLKDKMTYEVPDEFSKKRYVLKNGKWVALPSGLIGGITTPLFSWYDKFRLLGEPFRKPGTNPDETLAEMVKRRMGKSFLNYAIDPFIMGVYAGDPAQLVTKYALPKLYNLEQNYGSFIGGSVKKMREPKDPEMQKATKKIFSVKGGLSNLMEALQSSIGKDRILLGLQNIFVEKNEGGYLLKAINADGNPVEIQAKQIVSTAGAYALPELFPFLPTSQVDKIKNLHYTRVVEVALGFKQWKGRPLDAFGALIPFREKRDILGIMFMSTLFENRAPKDGALVTIFIGGVRRQELCDLDDSAIRELVAREAKDLLELDDFNPDLFKIMRHAHAIPQYRADSKERFEAIEQLEAQYPGLILAGNLRNGIGMADRIKQGKTIAEML</sequence>
<dbReference type="UniPathway" id="UPA00252"/>
<dbReference type="NCBIfam" id="TIGR00562">
    <property type="entry name" value="proto_IX_ox"/>
    <property type="match status" value="1"/>
</dbReference>
<evidence type="ECO:0000256" key="1">
    <source>
        <dbReference type="ARBA" id="ARBA00001974"/>
    </source>
</evidence>
<keyword evidence="2 6" id="KW-0285">Flavoprotein</keyword>